<evidence type="ECO:0000313" key="3">
    <source>
        <dbReference type="EMBL" id="CAI9917336.1"/>
    </source>
</evidence>
<dbReference type="PROSITE" id="PS50969">
    <property type="entry name" value="FCP1"/>
    <property type="match status" value="1"/>
</dbReference>
<dbReference type="SUPFAM" id="SSF56784">
    <property type="entry name" value="HAD-like"/>
    <property type="match status" value="1"/>
</dbReference>
<dbReference type="PANTHER" id="PTHR12210">
    <property type="entry name" value="DULLARD PROTEIN PHOSPHATASE"/>
    <property type="match status" value="1"/>
</dbReference>
<accession>A0AA86THG9</accession>
<comment type="similarity">
    <text evidence="1">Belongs to the TIM50 family.</text>
</comment>
<keyword evidence="1" id="KW-0496">Mitochondrion</keyword>
<proteinExistence type="inferred from homology"/>
<keyword evidence="1" id="KW-0811">Translocation</keyword>
<dbReference type="CDD" id="cd07521">
    <property type="entry name" value="HAD_FCP1-like"/>
    <property type="match status" value="1"/>
</dbReference>
<comment type="caution">
    <text evidence="3">The sequence shown here is derived from an EMBL/GenBank/DDBJ whole genome shotgun (WGS) entry which is preliminary data.</text>
</comment>
<evidence type="ECO:0000313" key="4">
    <source>
        <dbReference type="EMBL" id="CAL6089104.1"/>
    </source>
</evidence>
<reference evidence="4 5" key="2">
    <citation type="submission" date="2024-07" db="EMBL/GenBank/DDBJ databases">
        <authorList>
            <person name="Akdeniz Z."/>
        </authorList>
    </citation>
    <scope>NUCLEOTIDE SEQUENCE [LARGE SCALE GENOMIC DNA]</scope>
</reference>
<name>A0AA86THG9_9EUKA</name>
<evidence type="ECO:0000259" key="2">
    <source>
        <dbReference type="PROSITE" id="PS50969"/>
    </source>
</evidence>
<organism evidence="3">
    <name type="scientific">Hexamita inflata</name>
    <dbReference type="NCBI Taxonomy" id="28002"/>
    <lineage>
        <taxon>Eukaryota</taxon>
        <taxon>Metamonada</taxon>
        <taxon>Diplomonadida</taxon>
        <taxon>Hexamitidae</taxon>
        <taxon>Hexamitinae</taxon>
        <taxon>Hexamita</taxon>
    </lineage>
</organism>
<dbReference type="EMBL" id="CATOUU010000128">
    <property type="protein sequence ID" value="CAI9917336.1"/>
    <property type="molecule type" value="Genomic_DNA"/>
</dbReference>
<feature type="domain" description="FCP1 homology" evidence="2">
    <location>
        <begin position="104"/>
        <end position="260"/>
    </location>
</feature>
<evidence type="ECO:0000313" key="5">
    <source>
        <dbReference type="Proteomes" id="UP001642409"/>
    </source>
</evidence>
<dbReference type="Gene3D" id="3.40.50.1000">
    <property type="entry name" value="HAD superfamily/HAD-like"/>
    <property type="match status" value="1"/>
</dbReference>
<protein>
    <recommendedName>
        <fullName evidence="1">Mitochondrial import inner membrane translocase subunit TIM50</fullName>
    </recommendedName>
</protein>
<gene>
    <name evidence="3" type="ORF">HINF_LOCUS4981</name>
    <name evidence="4" type="ORF">HINF_LOCUS64589</name>
</gene>
<dbReference type="Proteomes" id="UP001642409">
    <property type="component" value="Unassembled WGS sequence"/>
</dbReference>
<dbReference type="InterPro" id="IPR004274">
    <property type="entry name" value="FCP1_dom"/>
</dbReference>
<sequence>MKMISINKFLIDHTRYDSSPIKSPTANNTPIEMPQLRLHERFSEFMQIDEPFKNSNMFKDMFALQPPNRREQIREIRKNFKRKITVKTVAINTKPIDENYLPKQDKFKPTLVLDLDSTILFSTQQTSDVKMPNAPETARFNDGLTTSFRAQLYPFLQFCRDNFEVVVWSAGEYDYVQTRMNYCNLADYVDYVLSRNHCKYVNGHYIKDLNRLGRDLKNVVLLDDNFSSCILNVQNCIPVRRYMGQQDDELLQLVIMLRKILEYDCIVRGIETQMDVCRKRMQTCE</sequence>
<dbReference type="GO" id="GO:0005744">
    <property type="term" value="C:TIM23 mitochondrial import inner membrane translocase complex"/>
    <property type="evidence" value="ECO:0007669"/>
    <property type="project" value="UniProtKB-UniRule"/>
</dbReference>
<keyword evidence="1" id="KW-0809">Transit peptide</keyword>
<reference evidence="3" key="1">
    <citation type="submission" date="2023-06" db="EMBL/GenBank/DDBJ databases">
        <authorList>
            <person name="Kurt Z."/>
        </authorList>
    </citation>
    <scope>NUCLEOTIDE SEQUENCE</scope>
</reference>
<dbReference type="SMART" id="SM00577">
    <property type="entry name" value="CPDc"/>
    <property type="match status" value="1"/>
</dbReference>
<dbReference type="InterPro" id="IPR023214">
    <property type="entry name" value="HAD_sf"/>
</dbReference>
<keyword evidence="5" id="KW-1185">Reference proteome</keyword>
<dbReference type="Pfam" id="PF03031">
    <property type="entry name" value="NIF"/>
    <property type="match status" value="1"/>
</dbReference>
<dbReference type="InterPro" id="IPR050365">
    <property type="entry name" value="TIM50"/>
</dbReference>
<comment type="subunit">
    <text evidence="1">Component of the TIM23 complex.</text>
</comment>
<keyword evidence="1" id="KW-0653">Protein transport</keyword>
<dbReference type="GO" id="GO:0015031">
    <property type="term" value="P:protein transport"/>
    <property type="evidence" value="ECO:0007669"/>
    <property type="project" value="UniProtKB-KW"/>
</dbReference>
<comment type="subcellular location">
    <subcellularLocation>
        <location evidence="1">Mitochondrion inner membrane</location>
        <topology evidence="1">Single-pass membrane protein</topology>
    </subcellularLocation>
</comment>
<dbReference type="InterPro" id="IPR036412">
    <property type="entry name" value="HAD-like_sf"/>
</dbReference>
<dbReference type="AlphaFoldDB" id="A0AA86THG9"/>
<dbReference type="EMBL" id="CAXDID020000415">
    <property type="protein sequence ID" value="CAL6089104.1"/>
    <property type="molecule type" value="Genomic_DNA"/>
</dbReference>
<evidence type="ECO:0000256" key="1">
    <source>
        <dbReference type="RuleBase" id="RU365079"/>
    </source>
</evidence>
<comment type="function">
    <text evidence="1">Essential component of the TIM23 complex, a complex that mediates the translocation of transit peptide-containing proteins across the mitochondrial inner membrane.</text>
</comment>
<keyword evidence="1" id="KW-0813">Transport</keyword>